<organism evidence="1 2">
    <name type="scientific">Pseudomonas caricapapayae</name>
    <dbReference type="NCBI Taxonomy" id="46678"/>
    <lineage>
        <taxon>Bacteria</taxon>
        <taxon>Pseudomonadati</taxon>
        <taxon>Pseudomonadota</taxon>
        <taxon>Gammaproteobacteria</taxon>
        <taxon>Pseudomonadales</taxon>
        <taxon>Pseudomonadaceae</taxon>
        <taxon>Pseudomonas</taxon>
    </lineage>
</organism>
<evidence type="ECO:0000313" key="1">
    <source>
        <dbReference type="EMBL" id="MFJ1337176.1"/>
    </source>
</evidence>
<reference evidence="1" key="1">
    <citation type="submission" date="2024-10" db="EMBL/GenBank/DDBJ databases">
        <title>Aeromonas and Pseudomonas from the Cagarras Archipelago, Rio de Janeiro, Brazil.</title>
        <authorList>
            <person name="Canellas A.L.B."/>
            <person name="Laport M.S."/>
        </authorList>
    </citation>
    <scope>NUCLEOTIDE SEQUENCE</scope>
    <source>
        <strain evidence="1">ACP-7</strain>
    </source>
</reference>
<accession>A0ACC7LRQ5</accession>
<comment type="caution">
    <text evidence="1">The sequence shown here is derived from an EMBL/GenBank/DDBJ whole genome shotgun (WGS) entry which is preliminary data.</text>
</comment>
<dbReference type="Proteomes" id="UP001615411">
    <property type="component" value="Unassembled WGS sequence"/>
</dbReference>
<evidence type="ECO:0000313" key="2">
    <source>
        <dbReference type="Proteomes" id="UP001615411"/>
    </source>
</evidence>
<name>A0ACC7LRQ5_9PSED</name>
<sequence>MSLLPHNATPLEQALEAACDLGIDPGIIRGVADSQRCPTNFLPWLAWAMKVDGWEVAESGEQQRALIREAIPLHKTKGTVGAVRRVLKAVRVNSDFKEWQQIPGAAPYTFQLTAWANNNRPGEGSIISPQLYARLRALVDAAKNERSHYDFRLGARFDGGFRLGNATQMRAVQRRSMDARVVPVDPAVQGLQLANVSNLRAVVRRSVEALGVPINAEQGLQIANVTRARIVVRGTMEAVL</sequence>
<protein>
    <submittedName>
        <fullName evidence="1">Phage tail protein I</fullName>
    </submittedName>
</protein>
<proteinExistence type="predicted"/>
<gene>
    <name evidence="1" type="ORF">ACIKP7_03430</name>
</gene>
<keyword evidence="2" id="KW-1185">Reference proteome</keyword>
<dbReference type="EMBL" id="JBIUGF010000006">
    <property type="protein sequence ID" value="MFJ1337176.1"/>
    <property type="molecule type" value="Genomic_DNA"/>
</dbReference>